<dbReference type="GO" id="GO:0016491">
    <property type="term" value="F:oxidoreductase activity"/>
    <property type="evidence" value="ECO:0007669"/>
    <property type="project" value="UniProtKB-KW"/>
</dbReference>
<dbReference type="PANTHER" id="PTHR43477:SF1">
    <property type="entry name" value="DIHYDROANTICAPSIN 7-DEHYDROGENASE"/>
    <property type="match status" value="1"/>
</dbReference>
<proteinExistence type="inferred from homology"/>
<reference evidence="3" key="1">
    <citation type="journal article" date="2020" name="Phytopathology">
        <title>Genome Sequence Resources of Colletotrichum truncatum, C. plurivorum, C. musicola, and C. sojae: Four Species Pathogenic to Soybean (Glycine max).</title>
        <authorList>
            <person name="Rogerio F."/>
            <person name="Boufleur T.R."/>
            <person name="Ciampi-Guillardi M."/>
            <person name="Sukno S.A."/>
            <person name="Thon M.R."/>
            <person name="Massola Junior N.S."/>
            <person name="Baroncelli R."/>
        </authorList>
    </citation>
    <scope>NUCLEOTIDE SEQUENCE</scope>
    <source>
        <strain evidence="3">LFN0074</strain>
    </source>
</reference>
<dbReference type="Pfam" id="PF00106">
    <property type="entry name" value="adh_short"/>
    <property type="match status" value="1"/>
</dbReference>
<sequence>MAETVLIFGASGNIGISAVIGALRAKRNVIAVVRSKASGQKILDYVGSSEGITIVEADVTSMESLRGVIDRVREGKLPSFQHVFASPGGLYWETPLVDLEDDQMREIMSVNFESYLHAYRATVPYLLEKGLPNSTWTLCSGASGDIGLRAAPAITQGAVYSIALTAARDNLETNIRFNEIYLAYRVQLEVDLSDKRQYVGLKHLQSVRDFAPLYEKLLDRTDIKSKRVEAHSPDDVVNLRFKTPFITAFEEGGDA</sequence>
<dbReference type="PANTHER" id="PTHR43477">
    <property type="entry name" value="DIHYDROANTICAPSIN 7-DEHYDROGENASE"/>
    <property type="match status" value="1"/>
</dbReference>
<evidence type="ECO:0000313" key="3">
    <source>
        <dbReference type="EMBL" id="KAF6824620.1"/>
    </source>
</evidence>
<organism evidence="3 4">
    <name type="scientific">Colletotrichum musicola</name>
    <dbReference type="NCBI Taxonomy" id="2175873"/>
    <lineage>
        <taxon>Eukaryota</taxon>
        <taxon>Fungi</taxon>
        <taxon>Dikarya</taxon>
        <taxon>Ascomycota</taxon>
        <taxon>Pezizomycotina</taxon>
        <taxon>Sordariomycetes</taxon>
        <taxon>Hypocreomycetidae</taxon>
        <taxon>Glomerellales</taxon>
        <taxon>Glomerellaceae</taxon>
        <taxon>Colletotrichum</taxon>
        <taxon>Colletotrichum orchidearum species complex</taxon>
    </lineage>
</organism>
<comment type="similarity">
    <text evidence="1">Belongs to the short-chain dehydrogenases/reductases (SDR) family.</text>
</comment>
<dbReference type="InterPro" id="IPR051122">
    <property type="entry name" value="SDR_DHRS6-like"/>
</dbReference>
<dbReference type="AlphaFoldDB" id="A0A8H6K4J9"/>
<dbReference type="OrthoDB" id="10254221at2759"/>
<comment type="caution">
    <text evidence="3">The sequence shown here is derived from an EMBL/GenBank/DDBJ whole genome shotgun (WGS) entry which is preliminary data.</text>
</comment>
<dbReference type="InterPro" id="IPR002347">
    <property type="entry name" value="SDR_fam"/>
</dbReference>
<evidence type="ECO:0008006" key="5">
    <source>
        <dbReference type="Google" id="ProtNLM"/>
    </source>
</evidence>
<name>A0A8H6K4J9_9PEZI</name>
<dbReference type="Proteomes" id="UP000639643">
    <property type="component" value="Unassembled WGS sequence"/>
</dbReference>
<protein>
    <recommendedName>
        <fullName evidence="5">Short-chain dehydrogenase</fullName>
    </recommendedName>
</protein>
<accession>A0A8H6K4J9</accession>
<dbReference type="SUPFAM" id="SSF51735">
    <property type="entry name" value="NAD(P)-binding Rossmann-fold domains"/>
    <property type="match status" value="1"/>
</dbReference>
<dbReference type="InterPro" id="IPR036291">
    <property type="entry name" value="NAD(P)-bd_dom_sf"/>
</dbReference>
<dbReference type="CDD" id="cd05233">
    <property type="entry name" value="SDR_c"/>
    <property type="match status" value="1"/>
</dbReference>
<keyword evidence="4" id="KW-1185">Reference proteome</keyword>
<evidence type="ECO:0000313" key="4">
    <source>
        <dbReference type="Proteomes" id="UP000639643"/>
    </source>
</evidence>
<keyword evidence="2" id="KW-0560">Oxidoreductase</keyword>
<evidence type="ECO:0000256" key="2">
    <source>
        <dbReference type="ARBA" id="ARBA00023002"/>
    </source>
</evidence>
<evidence type="ECO:0000256" key="1">
    <source>
        <dbReference type="ARBA" id="ARBA00006484"/>
    </source>
</evidence>
<dbReference type="EMBL" id="WIGM01000459">
    <property type="protein sequence ID" value="KAF6824620.1"/>
    <property type="molecule type" value="Genomic_DNA"/>
</dbReference>
<gene>
    <name evidence="3" type="ORF">CMUS01_10147</name>
</gene>
<dbReference type="Gene3D" id="3.40.50.720">
    <property type="entry name" value="NAD(P)-binding Rossmann-like Domain"/>
    <property type="match status" value="1"/>
</dbReference>